<dbReference type="Gene3D" id="1.50.10.10">
    <property type="match status" value="1"/>
</dbReference>
<keyword evidence="4" id="KW-1185">Reference proteome</keyword>
<dbReference type="InterPro" id="IPR012341">
    <property type="entry name" value="6hp_glycosidase-like_sf"/>
</dbReference>
<dbReference type="PANTHER" id="PTHR15108">
    <property type="entry name" value="N-ACYLGLUCOSAMINE-2-EPIMERASE"/>
    <property type="match status" value="1"/>
</dbReference>
<dbReference type="OrthoDB" id="5141876at2"/>
<comment type="similarity">
    <text evidence="1">Belongs to the N-acylglucosamine 2-epimerase family.</text>
</comment>
<dbReference type="EMBL" id="CP036150">
    <property type="protein sequence ID" value="QEN08115.1"/>
    <property type="molecule type" value="Genomic_DNA"/>
</dbReference>
<dbReference type="KEGG" id="ock:EXM22_08990"/>
<organism evidence="3 4">
    <name type="scientific">Oceanispirochaeta crateris</name>
    <dbReference type="NCBI Taxonomy" id="2518645"/>
    <lineage>
        <taxon>Bacteria</taxon>
        <taxon>Pseudomonadati</taxon>
        <taxon>Spirochaetota</taxon>
        <taxon>Spirochaetia</taxon>
        <taxon>Spirochaetales</taxon>
        <taxon>Spirochaetaceae</taxon>
        <taxon>Oceanispirochaeta</taxon>
    </lineage>
</organism>
<dbReference type="RefSeq" id="WP_149486195.1">
    <property type="nucleotide sequence ID" value="NZ_CP036150.1"/>
</dbReference>
<proteinExistence type="inferred from homology"/>
<evidence type="ECO:0000256" key="1">
    <source>
        <dbReference type="ARBA" id="ARBA00008558"/>
    </source>
</evidence>
<sequence length="425" mass="49326">MDQLKIKEWKEEMTHHLIKELLPFWQSRILDEVQGGFLTQFDTNGEDAGTDEKSLLAHMRSIYAFSLVHLQGFDPEGRFLSLAREGVHFAVDHYWDSEFGGFYWLFNRNNEILIDQKIVYGHSFAIYALATYTLASGDSLGLDYAQKCFDLIQIYAVETSHGGYWEMFERDWTLCGPGSAGGDRKTLDVHMHLMEALTALYLCSGKDVHKRKLQELIDLIVARIMHPKYGTGIPQFFQDWSVAPQIKFDIIWGWDRFEGEMQEKSNTLDNTSYGHNVEFFWLMADALKALGINPHKYDELFTKILNHALSAGVDFEFGGVYVEGSHDGKEVYDKAKEFWQQAEFLTGMLDAYLLYGDEKYLEAYENIHKFVMKHMIKHEVGEWWPLLTREGTVVWEHMSHSWKVNYHTIRAAVLSVKRLERISAL</sequence>
<reference evidence="3 4" key="1">
    <citation type="submission" date="2019-02" db="EMBL/GenBank/DDBJ databases">
        <title>Complete Genome Sequence and Methylome Analysis of free living Spirochaetas.</title>
        <authorList>
            <person name="Fomenkov A."/>
            <person name="Dubinina G."/>
            <person name="Leshcheva N."/>
            <person name="Mikheeva N."/>
            <person name="Grabovich M."/>
            <person name="Vincze T."/>
            <person name="Roberts R.J."/>
        </authorList>
    </citation>
    <scope>NUCLEOTIDE SEQUENCE [LARGE SCALE GENOMIC DNA]</scope>
    <source>
        <strain evidence="3 4">K2</strain>
    </source>
</reference>
<evidence type="ECO:0000313" key="3">
    <source>
        <dbReference type="EMBL" id="QEN08115.1"/>
    </source>
</evidence>
<protein>
    <submittedName>
        <fullName evidence="3">N-acylglucosamine 2-epimerase</fullName>
    </submittedName>
</protein>
<gene>
    <name evidence="3" type="ORF">EXM22_08990</name>
</gene>
<keyword evidence="2" id="KW-0413">Isomerase</keyword>
<dbReference type="InterPro" id="IPR010819">
    <property type="entry name" value="AGE/CE"/>
</dbReference>
<dbReference type="AlphaFoldDB" id="A0A5C1QIX9"/>
<dbReference type="GO" id="GO:0016853">
    <property type="term" value="F:isomerase activity"/>
    <property type="evidence" value="ECO:0007669"/>
    <property type="project" value="UniProtKB-KW"/>
</dbReference>
<dbReference type="SUPFAM" id="SSF48208">
    <property type="entry name" value="Six-hairpin glycosidases"/>
    <property type="match status" value="1"/>
</dbReference>
<evidence type="ECO:0000313" key="4">
    <source>
        <dbReference type="Proteomes" id="UP000324209"/>
    </source>
</evidence>
<dbReference type="Proteomes" id="UP000324209">
    <property type="component" value="Chromosome"/>
</dbReference>
<dbReference type="GO" id="GO:0005975">
    <property type="term" value="P:carbohydrate metabolic process"/>
    <property type="evidence" value="ECO:0007669"/>
    <property type="project" value="InterPro"/>
</dbReference>
<accession>A0A5C1QIX9</accession>
<evidence type="ECO:0000256" key="2">
    <source>
        <dbReference type="ARBA" id="ARBA00023235"/>
    </source>
</evidence>
<dbReference type="InterPro" id="IPR008928">
    <property type="entry name" value="6-hairpin_glycosidase_sf"/>
</dbReference>
<name>A0A5C1QIX9_9SPIO</name>
<dbReference type="Pfam" id="PF07221">
    <property type="entry name" value="GlcNAc_2-epim"/>
    <property type="match status" value="1"/>
</dbReference>